<proteinExistence type="predicted"/>
<sequence length="89" mass="10597">MVSGFLSFLHEKSLLLLLLFPSIFNPFSYLGLVTWILWVHQLSICARSDSIQQYPFLSYKIYNPLTFWFVQNGNGPWEVVHWWDFMGHQ</sequence>
<comment type="caution">
    <text evidence="1">The sequence shown here is derived from an EMBL/GenBank/DDBJ whole genome shotgun (WGS) entry which is preliminary data.</text>
</comment>
<keyword evidence="2" id="KW-1185">Reference proteome</keyword>
<organism evidence="1 2">
    <name type="scientific">Arctium lappa</name>
    <name type="common">Greater burdock</name>
    <name type="synonym">Lappa major</name>
    <dbReference type="NCBI Taxonomy" id="4217"/>
    <lineage>
        <taxon>Eukaryota</taxon>
        <taxon>Viridiplantae</taxon>
        <taxon>Streptophyta</taxon>
        <taxon>Embryophyta</taxon>
        <taxon>Tracheophyta</taxon>
        <taxon>Spermatophyta</taxon>
        <taxon>Magnoliopsida</taxon>
        <taxon>eudicotyledons</taxon>
        <taxon>Gunneridae</taxon>
        <taxon>Pentapetalae</taxon>
        <taxon>asterids</taxon>
        <taxon>campanulids</taxon>
        <taxon>Asterales</taxon>
        <taxon>Asteraceae</taxon>
        <taxon>Carduoideae</taxon>
        <taxon>Cardueae</taxon>
        <taxon>Arctiinae</taxon>
        <taxon>Arctium</taxon>
    </lineage>
</organism>
<reference evidence="2" key="1">
    <citation type="journal article" date="2022" name="Mol. Ecol. Resour.">
        <title>The genomes of chicory, endive, great burdock and yacon provide insights into Asteraceae palaeo-polyploidization history and plant inulin production.</title>
        <authorList>
            <person name="Fan W."/>
            <person name="Wang S."/>
            <person name="Wang H."/>
            <person name="Wang A."/>
            <person name="Jiang F."/>
            <person name="Liu H."/>
            <person name="Zhao H."/>
            <person name="Xu D."/>
            <person name="Zhang Y."/>
        </authorList>
    </citation>
    <scope>NUCLEOTIDE SEQUENCE [LARGE SCALE GENOMIC DNA]</scope>
    <source>
        <strain evidence="2">cv. Niubang</strain>
    </source>
</reference>
<evidence type="ECO:0000313" key="2">
    <source>
        <dbReference type="Proteomes" id="UP001055879"/>
    </source>
</evidence>
<evidence type="ECO:0000313" key="1">
    <source>
        <dbReference type="EMBL" id="KAI3698202.1"/>
    </source>
</evidence>
<reference evidence="1 2" key="2">
    <citation type="journal article" date="2022" name="Mol. Ecol. Resour.">
        <title>The genomes of chicory, endive, great burdock and yacon provide insights into Asteraceae paleo-polyploidization history and plant inulin production.</title>
        <authorList>
            <person name="Fan W."/>
            <person name="Wang S."/>
            <person name="Wang H."/>
            <person name="Wang A."/>
            <person name="Jiang F."/>
            <person name="Liu H."/>
            <person name="Zhao H."/>
            <person name="Xu D."/>
            <person name="Zhang Y."/>
        </authorList>
    </citation>
    <scope>NUCLEOTIDE SEQUENCE [LARGE SCALE GENOMIC DNA]</scope>
    <source>
        <strain evidence="2">cv. Niubang</strain>
    </source>
</reference>
<accession>A0ACB8ZKX7</accession>
<dbReference type="EMBL" id="CM042056">
    <property type="protein sequence ID" value="KAI3698202.1"/>
    <property type="molecule type" value="Genomic_DNA"/>
</dbReference>
<dbReference type="Proteomes" id="UP001055879">
    <property type="component" value="Linkage Group LG10"/>
</dbReference>
<gene>
    <name evidence="1" type="ORF">L6452_31314</name>
</gene>
<protein>
    <submittedName>
        <fullName evidence="1">Uncharacterized protein</fullName>
    </submittedName>
</protein>
<name>A0ACB8ZKX7_ARCLA</name>